<sequence length="102" mass="11399">LGIVVRNLKPRKLVFDQQNRVRLENVLDCIVCDNPSDDRMVVNRATNFSGKACDVWSLGILLYLLLLGRYPFYDETPAGVFSKIRVAKVVLPPDVHLSAGGE</sequence>
<dbReference type="PANTHER" id="PTHR22961">
    <property type="entry name" value="SER/THR PROTEIN KINASE-TRB"/>
    <property type="match status" value="1"/>
</dbReference>
<dbReference type="GO" id="GO:0032436">
    <property type="term" value="P:positive regulation of proteasomal ubiquitin-dependent protein catabolic process"/>
    <property type="evidence" value="ECO:0007669"/>
    <property type="project" value="TreeGrafter"/>
</dbReference>
<evidence type="ECO:0000259" key="1">
    <source>
        <dbReference type="PROSITE" id="PS50011"/>
    </source>
</evidence>
<proteinExistence type="predicted"/>
<organism evidence="2">
    <name type="scientific">Haemonchus placei</name>
    <name type="common">Barber's pole worm</name>
    <dbReference type="NCBI Taxonomy" id="6290"/>
    <lineage>
        <taxon>Eukaryota</taxon>
        <taxon>Metazoa</taxon>
        <taxon>Ecdysozoa</taxon>
        <taxon>Nematoda</taxon>
        <taxon>Chromadorea</taxon>
        <taxon>Rhabditida</taxon>
        <taxon>Rhabditina</taxon>
        <taxon>Rhabditomorpha</taxon>
        <taxon>Strongyloidea</taxon>
        <taxon>Trichostrongylidae</taxon>
        <taxon>Haemonchus</taxon>
    </lineage>
</organism>
<dbReference type="GO" id="GO:0031434">
    <property type="term" value="F:mitogen-activated protein kinase kinase binding"/>
    <property type="evidence" value="ECO:0007669"/>
    <property type="project" value="TreeGrafter"/>
</dbReference>
<reference evidence="2" key="1">
    <citation type="submission" date="2017-02" db="UniProtKB">
        <authorList>
            <consortium name="WormBaseParasite"/>
        </authorList>
    </citation>
    <scope>IDENTIFICATION</scope>
</reference>
<evidence type="ECO:0000313" key="2">
    <source>
        <dbReference type="WBParaSite" id="HPLM_0001855301-mRNA-1"/>
    </source>
</evidence>
<dbReference type="InterPro" id="IPR024104">
    <property type="entry name" value="Tribbles/Ser_Thr_kinase_40"/>
</dbReference>
<dbReference type="PANTHER" id="PTHR22961:SF13">
    <property type="entry name" value="TRIBBLES"/>
    <property type="match status" value="1"/>
</dbReference>
<dbReference type="WBParaSite" id="HPLM_0001855301-mRNA-1">
    <property type="protein sequence ID" value="HPLM_0001855301-mRNA-1"/>
    <property type="gene ID" value="HPLM_0001855301"/>
</dbReference>
<accession>A0A0N4X2G7</accession>
<dbReference type="AlphaFoldDB" id="A0A0N4X2G7"/>
<dbReference type="InterPro" id="IPR011009">
    <property type="entry name" value="Kinase-like_dom_sf"/>
</dbReference>
<dbReference type="InterPro" id="IPR000719">
    <property type="entry name" value="Prot_kinase_dom"/>
</dbReference>
<dbReference type="GO" id="GO:0004672">
    <property type="term" value="F:protein kinase activity"/>
    <property type="evidence" value="ECO:0007669"/>
    <property type="project" value="InterPro"/>
</dbReference>
<dbReference type="GO" id="GO:0005634">
    <property type="term" value="C:nucleus"/>
    <property type="evidence" value="ECO:0007669"/>
    <property type="project" value="TreeGrafter"/>
</dbReference>
<dbReference type="PROSITE" id="PS50011">
    <property type="entry name" value="PROTEIN_KINASE_DOM"/>
    <property type="match status" value="1"/>
</dbReference>
<dbReference type="SUPFAM" id="SSF56112">
    <property type="entry name" value="Protein kinase-like (PK-like)"/>
    <property type="match status" value="1"/>
</dbReference>
<name>A0A0N4X2G7_HAEPC</name>
<protein>
    <submittedName>
        <fullName evidence="2">Protein kinase domain-containing protein</fullName>
    </submittedName>
</protein>
<dbReference type="Gene3D" id="1.10.510.10">
    <property type="entry name" value="Transferase(Phosphotransferase) domain 1"/>
    <property type="match status" value="1"/>
</dbReference>
<dbReference type="GO" id="GO:0005524">
    <property type="term" value="F:ATP binding"/>
    <property type="evidence" value="ECO:0007669"/>
    <property type="project" value="InterPro"/>
</dbReference>
<feature type="domain" description="Protein kinase" evidence="1">
    <location>
        <begin position="1"/>
        <end position="102"/>
    </location>
</feature>